<comment type="caution">
    <text evidence="1">The sequence shown here is derived from an EMBL/GenBank/DDBJ whole genome shotgun (WGS) entry which is preliminary data.</text>
</comment>
<dbReference type="EMBL" id="JBFOLK010000010">
    <property type="protein sequence ID" value="KAL2481389.1"/>
    <property type="molecule type" value="Genomic_DNA"/>
</dbReference>
<protein>
    <submittedName>
        <fullName evidence="1">Uncharacterized protein</fullName>
    </submittedName>
</protein>
<proteinExistence type="predicted"/>
<gene>
    <name evidence="1" type="ORF">Adt_34355</name>
</gene>
<keyword evidence="2" id="KW-1185">Reference proteome</keyword>
<dbReference type="PANTHER" id="PTHR31970">
    <property type="match status" value="1"/>
</dbReference>
<evidence type="ECO:0000313" key="2">
    <source>
        <dbReference type="Proteomes" id="UP001604336"/>
    </source>
</evidence>
<dbReference type="PANTHER" id="PTHR31970:SF0">
    <property type="entry name" value="MOLYBDATE TRANSPORTER 1"/>
    <property type="match status" value="1"/>
</dbReference>
<dbReference type="InterPro" id="IPR044878">
    <property type="entry name" value="UbiA_sf"/>
</dbReference>
<organism evidence="1 2">
    <name type="scientific">Abeliophyllum distichum</name>
    <dbReference type="NCBI Taxonomy" id="126358"/>
    <lineage>
        <taxon>Eukaryota</taxon>
        <taxon>Viridiplantae</taxon>
        <taxon>Streptophyta</taxon>
        <taxon>Embryophyta</taxon>
        <taxon>Tracheophyta</taxon>
        <taxon>Spermatophyta</taxon>
        <taxon>Magnoliopsida</taxon>
        <taxon>eudicotyledons</taxon>
        <taxon>Gunneridae</taxon>
        <taxon>Pentapetalae</taxon>
        <taxon>asterids</taxon>
        <taxon>lamiids</taxon>
        <taxon>Lamiales</taxon>
        <taxon>Oleaceae</taxon>
        <taxon>Forsythieae</taxon>
        <taxon>Abeliophyllum</taxon>
    </lineage>
</organism>
<evidence type="ECO:0000313" key="1">
    <source>
        <dbReference type="EMBL" id="KAL2481389.1"/>
    </source>
</evidence>
<accession>A0ABD1R2F4</accession>
<dbReference type="Proteomes" id="UP001604336">
    <property type="component" value="Unassembled WGS sequence"/>
</dbReference>
<dbReference type="Gene3D" id="1.10.357.140">
    <property type="entry name" value="UbiA prenyltransferase"/>
    <property type="match status" value="1"/>
</dbReference>
<name>A0ABD1R2F4_9LAMI</name>
<dbReference type="InterPro" id="IPR031563">
    <property type="entry name" value="MOT1/MOT2"/>
</dbReference>
<dbReference type="AlphaFoldDB" id="A0ABD1R2F4"/>
<dbReference type="Pfam" id="PF16983">
    <property type="entry name" value="MFS_MOT1"/>
    <property type="match status" value="1"/>
</dbReference>
<sequence length="141" mass="15322">MERVTFWPQAYLGLTFNWGVLLGWAAVRESLDPAITFSTSGDNLLHLQGQPSTPPATSGECFYGAVYVPRKGCFINDSVFGIMNLIGYWFSAMRCCHGAGGLARQYKFGGRSGGCVALLGVAKLVEDFGSIFSWCFRSSVV</sequence>
<reference evidence="2" key="1">
    <citation type="submission" date="2024-07" db="EMBL/GenBank/DDBJ databases">
        <title>Two chromosome-level genome assemblies of Korean endemic species Abeliophyllum distichum and Forsythia ovata (Oleaceae).</title>
        <authorList>
            <person name="Jang H."/>
        </authorList>
    </citation>
    <scope>NUCLEOTIDE SEQUENCE [LARGE SCALE GENOMIC DNA]</scope>
</reference>